<keyword evidence="3" id="KW-0547">Nucleotide-binding</keyword>
<dbReference type="InterPro" id="IPR006675">
    <property type="entry name" value="HDIG_dom"/>
</dbReference>
<evidence type="ECO:0000256" key="6">
    <source>
        <dbReference type="ARBA" id="ARBA00049417"/>
    </source>
</evidence>
<dbReference type="EC" id="3.6.1.41" evidence="1"/>
<protein>
    <recommendedName>
        <fullName evidence="1">bis(5'-nucleosyl)-tetraphosphatase (symmetrical)</fullName>
        <ecNumber evidence="1">3.6.1.41</ecNumber>
    </recommendedName>
</protein>
<dbReference type="Pfam" id="PF01966">
    <property type="entry name" value="HD"/>
    <property type="match status" value="1"/>
</dbReference>
<dbReference type="GO" id="GO:0008803">
    <property type="term" value="F:bis(5'-nucleosyl)-tetraphosphatase (symmetrical) activity"/>
    <property type="evidence" value="ECO:0007669"/>
    <property type="project" value="UniProtKB-EC"/>
</dbReference>
<dbReference type="NCBIfam" id="TIGR00488">
    <property type="entry name" value="bis(5'-nucleosyl)-tetraphosphatase (symmetrical) YqeK"/>
    <property type="match status" value="1"/>
</dbReference>
<keyword evidence="4 8" id="KW-0378">Hydrolase</keyword>
<dbReference type="PROSITE" id="PS51831">
    <property type="entry name" value="HD"/>
    <property type="match status" value="1"/>
</dbReference>
<dbReference type="EMBL" id="JAHLQL010000005">
    <property type="protein sequence ID" value="MBU5592722.1"/>
    <property type="molecule type" value="Genomic_DNA"/>
</dbReference>
<dbReference type="PANTHER" id="PTHR35795">
    <property type="entry name" value="SLR1885 PROTEIN"/>
    <property type="match status" value="1"/>
</dbReference>
<feature type="domain" description="HD" evidence="7">
    <location>
        <begin position="19"/>
        <end position="134"/>
    </location>
</feature>
<evidence type="ECO:0000256" key="4">
    <source>
        <dbReference type="ARBA" id="ARBA00022801"/>
    </source>
</evidence>
<evidence type="ECO:0000256" key="1">
    <source>
        <dbReference type="ARBA" id="ARBA00012506"/>
    </source>
</evidence>
<evidence type="ECO:0000256" key="3">
    <source>
        <dbReference type="ARBA" id="ARBA00022741"/>
    </source>
</evidence>
<proteinExistence type="predicted"/>
<dbReference type="InterPro" id="IPR006674">
    <property type="entry name" value="HD_domain"/>
</dbReference>
<dbReference type="InterPro" id="IPR005249">
    <property type="entry name" value="YqeK"/>
</dbReference>
<evidence type="ECO:0000313" key="8">
    <source>
        <dbReference type="EMBL" id="MBU5592722.1"/>
    </source>
</evidence>
<dbReference type="NCBIfam" id="TIGR00277">
    <property type="entry name" value="HDIG"/>
    <property type="match status" value="1"/>
</dbReference>
<name>A0ABS6F2H8_9CLOT</name>
<comment type="caution">
    <text evidence="8">The sequence shown here is derived from an EMBL/GenBank/DDBJ whole genome shotgun (WGS) entry which is preliminary data.</text>
</comment>
<sequence length="191" mass="21605">MWTEDQISEYLKDNLKESRYNHVLRVVDTAEKLARIYGEDIKKARLAALIHDAAKNKTVEEILDIIASEGITLDEEISKVPQLTHGLAGAIIGKNLMGIEDEDVLNAAIYHTTGKENMTKLEKIIYVADYIEPGREFKGVEVLREEAFKDLDQALLRAFDNTIKYIVESGNILLTGTIKARNYLILNKSNR</sequence>
<accession>A0ABS6F2H8</accession>
<reference evidence="8 9" key="1">
    <citation type="submission" date="2021-06" db="EMBL/GenBank/DDBJ databases">
        <authorList>
            <person name="Sun Q."/>
            <person name="Li D."/>
        </authorList>
    </citation>
    <scope>NUCLEOTIDE SEQUENCE [LARGE SCALE GENOMIC DNA]</scope>
    <source>
        <strain evidence="8 9">MSJ-4</strain>
    </source>
</reference>
<organism evidence="8 9">
    <name type="scientific">Clostridium simiarum</name>
    <dbReference type="NCBI Taxonomy" id="2841506"/>
    <lineage>
        <taxon>Bacteria</taxon>
        <taxon>Bacillati</taxon>
        <taxon>Bacillota</taxon>
        <taxon>Clostridia</taxon>
        <taxon>Eubacteriales</taxon>
        <taxon>Clostridiaceae</taxon>
        <taxon>Clostridium</taxon>
    </lineage>
</organism>
<evidence type="ECO:0000259" key="7">
    <source>
        <dbReference type="PROSITE" id="PS51831"/>
    </source>
</evidence>
<dbReference type="InterPro" id="IPR051094">
    <property type="entry name" value="Diverse_Catalytic_Enzymes"/>
</dbReference>
<evidence type="ECO:0000256" key="5">
    <source>
        <dbReference type="ARBA" id="ARBA00023004"/>
    </source>
</evidence>
<keyword evidence="5" id="KW-0408">Iron</keyword>
<dbReference type="Proteomes" id="UP000736583">
    <property type="component" value="Unassembled WGS sequence"/>
</dbReference>
<gene>
    <name evidence="8" type="primary">yqeK</name>
    <name evidence="8" type="ORF">KQI89_13280</name>
</gene>
<dbReference type="PANTHER" id="PTHR35795:SF1">
    <property type="entry name" value="BIS(5'-NUCLEOSYL)-TETRAPHOSPHATASE, SYMMETRICAL"/>
    <property type="match status" value="1"/>
</dbReference>
<evidence type="ECO:0000256" key="2">
    <source>
        <dbReference type="ARBA" id="ARBA00022723"/>
    </source>
</evidence>
<dbReference type="SMART" id="SM00471">
    <property type="entry name" value="HDc"/>
    <property type="match status" value="1"/>
</dbReference>
<evidence type="ECO:0000313" key="9">
    <source>
        <dbReference type="Proteomes" id="UP000736583"/>
    </source>
</evidence>
<keyword evidence="9" id="KW-1185">Reference proteome</keyword>
<dbReference type="CDD" id="cd00077">
    <property type="entry name" value="HDc"/>
    <property type="match status" value="1"/>
</dbReference>
<keyword evidence="2" id="KW-0479">Metal-binding</keyword>
<comment type="catalytic activity">
    <reaction evidence="6">
        <text>P(1),P(4)-bis(5'-adenosyl) tetraphosphate + H2O = 2 ADP + 2 H(+)</text>
        <dbReference type="Rhea" id="RHEA:24252"/>
        <dbReference type="ChEBI" id="CHEBI:15377"/>
        <dbReference type="ChEBI" id="CHEBI:15378"/>
        <dbReference type="ChEBI" id="CHEBI:58141"/>
        <dbReference type="ChEBI" id="CHEBI:456216"/>
        <dbReference type="EC" id="3.6.1.41"/>
    </reaction>
</comment>
<dbReference type="InterPro" id="IPR003607">
    <property type="entry name" value="HD/PDEase_dom"/>
</dbReference>
<dbReference type="RefSeq" id="WP_216457474.1">
    <property type="nucleotide sequence ID" value="NZ_JAHLQL010000005.1"/>
</dbReference>